<feature type="compositionally biased region" description="Basic and acidic residues" evidence="3">
    <location>
        <begin position="63"/>
        <end position="82"/>
    </location>
</feature>
<dbReference type="Pfam" id="PF10220">
    <property type="entry name" value="Smg8_Smg9"/>
    <property type="match status" value="1"/>
</dbReference>
<comment type="similarity">
    <text evidence="1">Belongs to the SMG9 family.</text>
</comment>
<dbReference type="GO" id="GO:0000184">
    <property type="term" value="P:nuclear-transcribed mRNA catabolic process, nonsense-mediated decay"/>
    <property type="evidence" value="ECO:0007669"/>
    <property type="project" value="UniProtKB-KW"/>
</dbReference>
<keyword evidence="5" id="KW-1185">Reference proteome</keyword>
<reference evidence="4" key="1">
    <citation type="submission" date="2021-12" db="EMBL/GenBank/DDBJ databases">
        <authorList>
            <person name="King R."/>
        </authorList>
    </citation>
    <scope>NUCLEOTIDE SEQUENCE</scope>
</reference>
<dbReference type="AlphaFoldDB" id="A0A9P0BF70"/>
<dbReference type="InterPro" id="IPR027417">
    <property type="entry name" value="P-loop_NTPase"/>
</dbReference>
<keyword evidence="2" id="KW-0866">Nonsense-mediated mRNA decay</keyword>
<dbReference type="InterPro" id="IPR039177">
    <property type="entry name" value="SMG9"/>
</dbReference>
<accession>A0A9P0BF70</accession>
<dbReference type="Proteomes" id="UP001154078">
    <property type="component" value="Chromosome 7"/>
</dbReference>
<evidence type="ECO:0000256" key="1">
    <source>
        <dbReference type="ARBA" id="ARBA00007712"/>
    </source>
</evidence>
<evidence type="ECO:0000256" key="3">
    <source>
        <dbReference type="SAM" id="MobiDB-lite"/>
    </source>
</evidence>
<sequence>MSERGKFYNKKKSGWLTSRDQSFGRVFSSKSDSFTTLKNEKLSKEGTSSGSVPKVKQPTILLKAREQNEEVSESPKRTKSENENSNISIIPSAAKETEGQHSQKTKHMKKSEKFLDDGILFNESIQEFLKDNYDFLVVGVVGGHGVGKSTIMNLLAEKNITDEIKKSVFKQAPETDEFGEFTKNEDCSKYGEIFKIQGVHHLETNSNATHGIDLYVSSNRIIYLDCQPFNSISVLEDLVKHESKRTNLVSEFIPVENSGEIQSLQITAFLMSVCHVLILVQDWFLDSNVIRFLQTAEMLKPTMSNPEDELLDHFPNLLLVHNKAQLDDFSPCKFKKMQSIYRELFEKSKMHIETHMGMGSGHVINYLNPSSCGNPINLFLIPEIDPYSDIIYNGHPPLETLFKKLKGGILATTRIPITHVSFSEKTWLIYCVKVWETVKKSSFFVEYTKLMP</sequence>
<proteinExistence type="inferred from homology"/>
<dbReference type="Gene3D" id="3.40.50.300">
    <property type="entry name" value="P-loop containing nucleotide triphosphate hydrolases"/>
    <property type="match status" value="1"/>
</dbReference>
<evidence type="ECO:0000313" key="5">
    <source>
        <dbReference type="Proteomes" id="UP001154078"/>
    </source>
</evidence>
<evidence type="ECO:0008006" key="6">
    <source>
        <dbReference type="Google" id="ProtNLM"/>
    </source>
</evidence>
<gene>
    <name evidence="4" type="ORF">MELIAE_LOCUS10436</name>
</gene>
<evidence type="ECO:0000313" key="4">
    <source>
        <dbReference type="EMBL" id="CAH0560721.1"/>
    </source>
</evidence>
<dbReference type="OrthoDB" id="79514at2759"/>
<protein>
    <recommendedName>
        <fullName evidence="6">Protein SMG9</fullName>
    </recommendedName>
</protein>
<dbReference type="InterPro" id="IPR019354">
    <property type="entry name" value="SMG8-like"/>
</dbReference>
<dbReference type="PANTHER" id="PTHR14270">
    <property type="entry name" value="NONSENSE-MEDIATED MRNA DECAY FACTOR SMG9"/>
    <property type="match status" value="1"/>
</dbReference>
<feature type="region of interest" description="Disordered" evidence="3">
    <location>
        <begin position="30"/>
        <end position="110"/>
    </location>
</feature>
<organism evidence="4 5">
    <name type="scientific">Brassicogethes aeneus</name>
    <name type="common">Rape pollen beetle</name>
    <name type="synonym">Meligethes aeneus</name>
    <dbReference type="NCBI Taxonomy" id="1431903"/>
    <lineage>
        <taxon>Eukaryota</taxon>
        <taxon>Metazoa</taxon>
        <taxon>Ecdysozoa</taxon>
        <taxon>Arthropoda</taxon>
        <taxon>Hexapoda</taxon>
        <taxon>Insecta</taxon>
        <taxon>Pterygota</taxon>
        <taxon>Neoptera</taxon>
        <taxon>Endopterygota</taxon>
        <taxon>Coleoptera</taxon>
        <taxon>Polyphaga</taxon>
        <taxon>Cucujiformia</taxon>
        <taxon>Nitidulidae</taxon>
        <taxon>Meligethinae</taxon>
        <taxon>Brassicogethes</taxon>
    </lineage>
</organism>
<dbReference type="EMBL" id="OV121138">
    <property type="protein sequence ID" value="CAH0560721.1"/>
    <property type="molecule type" value="Genomic_DNA"/>
</dbReference>
<evidence type="ECO:0000256" key="2">
    <source>
        <dbReference type="ARBA" id="ARBA00023161"/>
    </source>
</evidence>
<dbReference type="PANTHER" id="PTHR14270:SF0">
    <property type="entry name" value="NONSENSE-MEDIATED MRNA DECAY FACTOR SMG9"/>
    <property type="match status" value="1"/>
</dbReference>
<dbReference type="SUPFAM" id="SSF52540">
    <property type="entry name" value="P-loop containing nucleoside triphosphate hydrolases"/>
    <property type="match status" value="1"/>
</dbReference>
<name>A0A9P0BF70_BRAAE</name>